<feature type="transmembrane region" description="Helical" evidence="5">
    <location>
        <begin position="83"/>
        <end position="104"/>
    </location>
</feature>
<evidence type="ECO:0000256" key="5">
    <source>
        <dbReference type="SAM" id="Phobius"/>
    </source>
</evidence>
<dbReference type="AlphaFoldDB" id="A0A2W2DKV3"/>
<evidence type="ECO:0000256" key="2">
    <source>
        <dbReference type="ARBA" id="ARBA00022692"/>
    </source>
</evidence>
<evidence type="ECO:0000313" key="8">
    <source>
        <dbReference type="Proteomes" id="UP000248749"/>
    </source>
</evidence>
<dbReference type="GO" id="GO:0012505">
    <property type="term" value="C:endomembrane system"/>
    <property type="evidence" value="ECO:0007669"/>
    <property type="project" value="UniProtKB-SubCell"/>
</dbReference>
<comment type="caution">
    <text evidence="7">The sequence shown here is derived from an EMBL/GenBank/DDBJ whole genome shotgun (WGS) entry which is preliminary data.</text>
</comment>
<feature type="transmembrane region" description="Helical" evidence="5">
    <location>
        <begin position="46"/>
        <end position="63"/>
    </location>
</feature>
<name>A0A2W2DKV3_9ACTN</name>
<dbReference type="EMBL" id="POUB01000028">
    <property type="protein sequence ID" value="PZG01470.1"/>
    <property type="molecule type" value="Genomic_DNA"/>
</dbReference>
<protein>
    <recommendedName>
        <fullName evidence="6">DUF202 domain-containing protein</fullName>
    </recommendedName>
</protein>
<comment type="subcellular location">
    <subcellularLocation>
        <location evidence="1">Endomembrane system</location>
        <topology evidence="1">Multi-pass membrane protein</topology>
    </subcellularLocation>
</comment>
<proteinExistence type="predicted"/>
<reference evidence="7 8" key="1">
    <citation type="submission" date="2018-01" db="EMBL/GenBank/DDBJ databases">
        <title>Draft genome sequence of Salinispora sp. 13K206.</title>
        <authorList>
            <person name="Sahin N."/>
            <person name="Saygin H."/>
            <person name="Ay H."/>
        </authorList>
    </citation>
    <scope>NUCLEOTIDE SEQUENCE [LARGE SCALE GENOMIC DNA]</scope>
    <source>
        <strain evidence="7 8">13K206</strain>
    </source>
</reference>
<organism evidence="7 8">
    <name type="scientific">Micromonospora deserti</name>
    <dbReference type="NCBI Taxonomy" id="2070366"/>
    <lineage>
        <taxon>Bacteria</taxon>
        <taxon>Bacillati</taxon>
        <taxon>Actinomycetota</taxon>
        <taxon>Actinomycetes</taxon>
        <taxon>Micromonosporales</taxon>
        <taxon>Micromonosporaceae</taxon>
        <taxon>Micromonospora</taxon>
    </lineage>
</organism>
<evidence type="ECO:0000256" key="4">
    <source>
        <dbReference type="ARBA" id="ARBA00023136"/>
    </source>
</evidence>
<dbReference type="InterPro" id="IPR003807">
    <property type="entry name" value="DUF202"/>
</dbReference>
<feature type="domain" description="DUF202" evidence="6">
    <location>
        <begin position="9"/>
        <end position="70"/>
    </location>
</feature>
<evidence type="ECO:0000259" key="6">
    <source>
        <dbReference type="Pfam" id="PF02656"/>
    </source>
</evidence>
<keyword evidence="2 5" id="KW-0812">Transmembrane</keyword>
<dbReference type="RefSeq" id="WP_111133387.1">
    <property type="nucleotide sequence ID" value="NZ_POUB01000028.1"/>
</dbReference>
<evidence type="ECO:0000256" key="3">
    <source>
        <dbReference type="ARBA" id="ARBA00022989"/>
    </source>
</evidence>
<dbReference type="OrthoDB" id="3701077at2"/>
<accession>A0A2W2DKV3</accession>
<gene>
    <name evidence="7" type="ORF">C1I99_07045</name>
</gene>
<dbReference type="Proteomes" id="UP000248749">
    <property type="component" value="Unassembled WGS sequence"/>
</dbReference>
<sequence>MNSGQPHRDPGLQPERTLLSWRRTALTVAAGGAILLRYATPQTAPTVAAAGALAAAALATVLCGRSRAQAHRAGQLGAPAPELVLGLVAATILAGAAALTLALLA</sequence>
<keyword evidence="3 5" id="KW-1133">Transmembrane helix</keyword>
<evidence type="ECO:0000256" key="1">
    <source>
        <dbReference type="ARBA" id="ARBA00004127"/>
    </source>
</evidence>
<dbReference type="Pfam" id="PF02656">
    <property type="entry name" value="DUF202"/>
    <property type="match status" value="1"/>
</dbReference>
<keyword evidence="4 5" id="KW-0472">Membrane</keyword>
<keyword evidence="8" id="KW-1185">Reference proteome</keyword>
<evidence type="ECO:0000313" key="7">
    <source>
        <dbReference type="EMBL" id="PZG01470.1"/>
    </source>
</evidence>